<reference evidence="3" key="1">
    <citation type="submission" date="2015-12" db="EMBL/GenBank/DDBJ databases">
        <title>Update maize B73 reference genome by single molecule sequencing technologies.</title>
        <authorList>
            <consortium name="Maize Genome Sequencing Project"/>
            <person name="Ware D."/>
        </authorList>
    </citation>
    <scope>NUCLEOTIDE SEQUENCE [LARGE SCALE GENOMIC DNA]</scope>
    <source>
        <tissue evidence="3">Seedling</tissue>
    </source>
</reference>
<proteinExistence type="predicted"/>
<dbReference type="IntAct" id="A0A1D6JT74">
    <property type="interactions" value="1"/>
</dbReference>
<feature type="compositionally biased region" description="Pro residues" evidence="1">
    <location>
        <begin position="107"/>
        <end position="120"/>
    </location>
</feature>
<feature type="region of interest" description="Disordered" evidence="1">
    <location>
        <begin position="539"/>
        <end position="559"/>
    </location>
</feature>
<feature type="compositionally biased region" description="Basic residues" evidence="1">
    <location>
        <begin position="376"/>
        <end position="388"/>
    </location>
</feature>
<evidence type="ECO:0000259" key="2">
    <source>
        <dbReference type="Pfam" id="PF23030"/>
    </source>
</evidence>
<feature type="region of interest" description="Disordered" evidence="1">
    <location>
        <begin position="609"/>
        <end position="677"/>
    </location>
</feature>
<feature type="compositionally biased region" description="Polar residues" evidence="1">
    <location>
        <begin position="324"/>
        <end position="337"/>
    </location>
</feature>
<protein>
    <submittedName>
        <fullName evidence="3">Histone-lysine N-methyltransferase</fullName>
    </submittedName>
</protein>
<feature type="compositionally biased region" description="Basic and acidic residues" evidence="1">
    <location>
        <begin position="255"/>
        <end position="264"/>
    </location>
</feature>
<keyword evidence="3" id="KW-0808">Transferase</keyword>
<feature type="region of interest" description="Disordered" evidence="1">
    <location>
        <begin position="1"/>
        <end position="160"/>
    </location>
</feature>
<evidence type="ECO:0000256" key="1">
    <source>
        <dbReference type="SAM" id="MobiDB-lite"/>
    </source>
</evidence>
<dbReference type="ExpressionAtlas" id="A0A1D6JT74">
    <property type="expression patterns" value="baseline and differential"/>
</dbReference>
<sequence length="985" mass="105631">MYGQGGSFNPHYRHGPPPPQQQAGVTGSFPQQPVPPPRPPYPQHPGVRPPAGPYQHGVLPHQNQPYPFAQHGRMHQMPMLPPQQRGYGSMPMPGSLPPQQAMHQAPPQYPPLPPPPPRPPGFVHDNVLPPSLPPPPPPSPPPPPPPPPPEAAAAASYSPPHTLVVAQSCGAEAEAKEGASEGGRFAKTLEAATQLIVSDDSDMDMDGDEDSPSKQPLTPETSLPVTVECTGNVNVSKFSDVSTEDNAKTADATEDNAKTAHATEDGGSTFQLIQGYGSDDSANEADAGPGSANTLVTLPEDNLHGHLSDSNTEFDYQKHVNAKGNVNTPHGTEQNGKAENYHLKVESNPVKHGTDVLGHLAKEDTSGSEIEGGQSSKRHGRIQKKRTRSISPQGRSGSPVGANKSSPSQSSSPGKQSRPPFAKRLHSADDGNDSEGRVVQQEGLSLTSKLDSSSNDLIGKVGDAAAVGVALGQHCHSDNLISEHSQLMAAGATHKMQMPCPPSESLSDLNVSSSAGGPILTNQPAAGVPYVSVETTKSSMTSKHLQSHPQSLSPPEHMPSSNMIQLPGQPSFATSEFPQMQFHHKVVAPANEFLQNQMRSYPPQDVSHPRPFDFHHHTLPPAVPSNQQPSTIPVENAPVPHHNRWPEYSGGVGLSYSSHRPPYGQHQPPGNLDSGSNLVYPSFQRYPSNLPVSNNIGPLSDADLTKSSIKPHYNPFASTFDKTDPSLDIGPPVSPNAVGSVSTTAEHMNTLSPFGRSRAHAHGNSAEPVPNRQKLLHQEFASGAPYDPLVDSIEPSSSSINKVDLRKEKNWSAADRRDASKFMNLEVDSENMHGLGVVAESEVEGLGEVAADTETGVVENASPEFLGGKDWNSDIPVDFDNDQTLDKNKKGKDSRSMKLFKSAIADFVKEVLKPSWRQGNMSKEAFKTIVRKTVDKVSGSVPSSHIPKTPAKIKHYVQSSQRKVTKLVMHLNIMEKYKLCHLPCP</sequence>
<feature type="compositionally biased region" description="Polar residues" evidence="1">
    <location>
        <begin position="214"/>
        <end position="224"/>
    </location>
</feature>
<dbReference type="Pfam" id="PF23030">
    <property type="entry name" value="SCAF11-like_C"/>
    <property type="match status" value="1"/>
</dbReference>
<evidence type="ECO:0000313" key="3">
    <source>
        <dbReference type="EMBL" id="ONL95071.1"/>
    </source>
</evidence>
<dbReference type="eggNOG" id="ENOG502QU3F">
    <property type="taxonomic scope" value="Eukaryota"/>
</dbReference>
<name>A0A1D6JT74_MAIZE</name>
<dbReference type="PANTHER" id="PTHR36886">
    <property type="entry name" value="PROTEIN FRIGIDA-ESSENTIAL 1"/>
    <property type="match status" value="1"/>
</dbReference>
<dbReference type="InterPro" id="IPR052650">
    <property type="entry name" value="Zinc_finger_CCCH"/>
</dbReference>
<organism evidence="3">
    <name type="scientific">Zea mays</name>
    <name type="common">Maize</name>
    <dbReference type="NCBI Taxonomy" id="4577"/>
    <lineage>
        <taxon>Eukaryota</taxon>
        <taxon>Viridiplantae</taxon>
        <taxon>Streptophyta</taxon>
        <taxon>Embryophyta</taxon>
        <taxon>Tracheophyta</taxon>
        <taxon>Spermatophyta</taxon>
        <taxon>Magnoliopsida</taxon>
        <taxon>Liliopsida</taxon>
        <taxon>Poales</taxon>
        <taxon>Poaceae</taxon>
        <taxon>PACMAD clade</taxon>
        <taxon>Panicoideae</taxon>
        <taxon>Andropogonodae</taxon>
        <taxon>Andropogoneae</taxon>
        <taxon>Tripsacinae</taxon>
        <taxon>Zea</taxon>
    </lineage>
</organism>
<accession>A0A1D6JT74</accession>
<dbReference type="PRINTS" id="PR01217">
    <property type="entry name" value="PRICHEXTENSN"/>
</dbReference>
<feature type="region of interest" description="Disordered" evidence="1">
    <location>
        <begin position="195"/>
        <end position="224"/>
    </location>
</feature>
<dbReference type="EMBL" id="CM007647">
    <property type="protein sequence ID" value="ONL95071.1"/>
    <property type="molecule type" value="Genomic_DNA"/>
</dbReference>
<dbReference type="GO" id="GO:0032259">
    <property type="term" value="P:methylation"/>
    <property type="evidence" value="ECO:0007669"/>
    <property type="project" value="UniProtKB-KW"/>
</dbReference>
<dbReference type="InParanoid" id="A0A1D6JT74"/>
<gene>
    <name evidence="3" type="ORF">ZEAMMB73_Zm00001d028213</name>
</gene>
<feature type="compositionally biased region" description="Low complexity" evidence="1">
    <location>
        <begin position="151"/>
        <end position="160"/>
    </location>
</feature>
<feature type="region of interest" description="Disordered" evidence="1">
    <location>
        <begin position="360"/>
        <end position="441"/>
    </location>
</feature>
<dbReference type="FunCoup" id="A0A1D6JT74">
    <property type="interactions" value="68"/>
</dbReference>
<feature type="compositionally biased region" description="Low complexity" evidence="1">
    <location>
        <begin position="404"/>
        <end position="420"/>
    </location>
</feature>
<keyword evidence="3" id="KW-0489">Methyltransferase</keyword>
<dbReference type="OMA" id="PPRMAQY"/>
<dbReference type="AlphaFoldDB" id="A0A1D6JT74"/>
<feature type="compositionally biased region" description="Pro residues" evidence="1">
    <location>
        <begin position="32"/>
        <end position="52"/>
    </location>
</feature>
<feature type="compositionally biased region" description="Acidic residues" evidence="1">
    <location>
        <begin position="199"/>
        <end position="210"/>
    </location>
</feature>
<feature type="region of interest" description="Disordered" evidence="1">
    <location>
        <begin position="240"/>
        <end position="337"/>
    </location>
</feature>
<feature type="domain" description="SFR19-like C-terminal" evidence="2">
    <location>
        <begin position="900"/>
        <end position="962"/>
    </location>
</feature>
<dbReference type="PANTHER" id="PTHR36886:SF7">
    <property type="entry name" value="EXPRESSED PROTEIN"/>
    <property type="match status" value="1"/>
</dbReference>
<dbReference type="STRING" id="4577.A0A1D6JT74"/>
<dbReference type="InterPro" id="IPR057031">
    <property type="entry name" value="SFR19-like_C"/>
</dbReference>
<feature type="compositionally biased region" description="Polar residues" evidence="1">
    <location>
        <begin position="624"/>
        <end position="633"/>
    </location>
</feature>
<feature type="compositionally biased region" description="Low complexity" evidence="1">
    <location>
        <begin position="97"/>
        <end position="106"/>
    </location>
</feature>
<feature type="compositionally biased region" description="Pro residues" evidence="1">
    <location>
        <begin position="130"/>
        <end position="150"/>
    </location>
</feature>
<dbReference type="PaxDb" id="4577-GRMZM2G472693_P01"/>
<dbReference type="GO" id="GO:0008168">
    <property type="term" value="F:methyltransferase activity"/>
    <property type="evidence" value="ECO:0007669"/>
    <property type="project" value="UniProtKB-KW"/>
</dbReference>